<dbReference type="PROSITE" id="PS51123">
    <property type="entry name" value="OMPA_2"/>
    <property type="match status" value="1"/>
</dbReference>
<evidence type="ECO:0000256" key="1">
    <source>
        <dbReference type="SAM" id="MobiDB-lite"/>
    </source>
</evidence>
<sequence length="300" mass="33784">MLDATSIARLRRTCKFVLENVGCPRSVATVTSMRGSHLPGMATLEQLSLADSIVELRTHIRFQYRSTNLLESSLEPLRRFANLLLQHPSMTVKIEAHCGLEAPRSLGYSFARERAKSVREALVGFDVDRSRLHIKSFSNARPLVWAFGHPEGNPNRRVELYVTCAGFEVPQRRKMEEYARPPSDFDWYSDADDDDDQGDVYSTSEEEDDDGVEGLRATVMRYILRGQPVPGDILERFLNAAAVDRAGASDLQQVFHAVGQFFNDENDDQSQNEMNDESSSSDDTHVDNSDEENNIMDDSS</sequence>
<protein>
    <recommendedName>
        <fullName evidence="2">OmpA-like domain-containing protein</fullName>
    </recommendedName>
</protein>
<feature type="compositionally biased region" description="Acidic residues" evidence="1">
    <location>
        <begin position="289"/>
        <end position="300"/>
    </location>
</feature>
<dbReference type="AlphaFoldDB" id="A0A7S1BPP4"/>
<dbReference type="SUPFAM" id="SSF103088">
    <property type="entry name" value="OmpA-like"/>
    <property type="match status" value="1"/>
</dbReference>
<evidence type="ECO:0000259" key="2">
    <source>
        <dbReference type="PROSITE" id="PS51123"/>
    </source>
</evidence>
<feature type="region of interest" description="Disordered" evidence="1">
    <location>
        <begin position="180"/>
        <end position="213"/>
    </location>
</feature>
<evidence type="ECO:0000313" key="3">
    <source>
        <dbReference type="EMBL" id="CAD8892756.1"/>
    </source>
</evidence>
<dbReference type="Pfam" id="PF00691">
    <property type="entry name" value="OmpA"/>
    <property type="match status" value="1"/>
</dbReference>
<feature type="domain" description="OmpA-like" evidence="2">
    <location>
        <begin position="49"/>
        <end position="166"/>
    </location>
</feature>
<organism evidence="3">
    <name type="scientific">Corethron hystrix</name>
    <dbReference type="NCBI Taxonomy" id="216773"/>
    <lineage>
        <taxon>Eukaryota</taxon>
        <taxon>Sar</taxon>
        <taxon>Stramenopiles</taxon>
        <taxon>Ochrophyta</taxon>
        <taxon>Bacillariophyta</taxon>
        <taxon>Coscinodiscophyceae</taxon>
        <taxon>Corethrophycidae</taxon>
        <taxon>Corethrales</taxon>
        <taxon>Corethraceae</taxon>
        <taxon>Corethron</taxon>
    </lineage>
</organism>
<name>A0A7S1BPP4_9STRA</name>
<proteinExistence type="predicted"/>
<dbReference type="InterPro" id="IPR006665">
    <property type="entry name" value="OmpA-like"/>
</dbReference>
<dbReference type="Gene3D" id="3.30.1330.60">
    <property type="entry name" value="OmpA-like domain"/>
    <property type="match status" value="1"/>
</dbReference>
<feature type="compositionally biased region" description="Acidic residues" evidence="1">
    <location>
        <begin position="187"/>
        <end position="212"/>
    </location>
</feature>
<feature type="region of interest" description="Disordered" evidence="1">
    <location>
        <begin position="264"/>
        <end position="300"/>
    </location>
</feature>
<accession>A0A7S1BPP4</accession>
<gene>
    <name evidence="3" type="ORF">CHYS00102_LOCUS19965</name>
</gene>
<dbReference type="InterPro" id="IPR036737">
    <property type="entry name" value="OmpA-like_sf"/>
</dbReference>
<feature type="compositionally biased region" description="Acidic residues" evidence="1">
    <location>
        <begin position="264"/>
        <end position="280"/>
    </location>
</feature>
<dbReference type="EMBL" id="HBFR01027617">
    <property type="protein sequence ID" value="CAD8892756.1"/>
    <property type="molecule type" value="Transcribed_RNA"/>
</dbReference>
<reference evidence="3" key="1">
    <citation type="submission" date="2021-01" db="EMBL/GenBank/DDBJ databases">
        <authorList>
            <person name="Corre E."/>
            <person name="Pelletier E."/>
            <person name="Niang G."/>
            <person name="Scheremetjew M."/>
            <person name="Finn R."/>
            <person name="Kale V."/>
            <person name="Holt S."/>
            <person name="Cochrane G."/>
            <person name="Meng A."/>
            <person name="Brown T."/>
            <person name="Cohen L."/>
        </authorList>
    </citation>
    <scope>NUCLEOTIDE SEQUENCE</scope>
    <source>
        <strain evidence="3">308</strain>
    </source>
</reference>